<accession>A0AAD9KN87</accession>
<dbReference type="EMBL" id="JAODUO010000812">
    <property type="protein sequence ID" value="KAK2174302.1"/>
    <property type="molecule type" value="Genomic_DNA"/>
</dbReference>
<reference evidence="2" key="1">
    <citation type="journal article" date="2023" name="Mol. Biol. Evol.">
        <title>Third-Generation Sequencing Reveals the Adaptive Role of the Epigenome in Three Deep-Sea Polychaetes.</title>
        <authorList>
            <person name="Perez M."/>
            <person name="Aroh O."/>
            <person name="Sun Y."/>
            <person name="Lan Y."/>
            <person name="Juniper S.K."/>
            <person name="Young C.R."/>
            <person name="Angers B."/>
            <person name="Qian P.Y."/>
        </authorList>
    </citation>
    <scope>NUCLEOTIDE SEQUENCE</scope>
    <source>
        <strain evidence="2">R07B-5</strain>
    </source>
</reference>
<evidence type="ECO:0000256" key="1">
    <source>
        <dbReference type="SAM" id="Phobius"/>
    </source>
</evidence>
<proteinExistence type="predicted"/>
<dbReference type="AlphaFoldDB" id="A0AAD9KN87"/>
<evidence type="ECO:0000313" key="3">
    <source>
        <dbReference type="Proteomes" id="UP001209878"/>
    </source>
</evidence>
<comment type="caution">
    <text evidence="2">The sequence shown here is derived from an EMBL/GenBank/DDBJ whole genome shotgun (WGS) entry which is preliminary data.</text>
</comment>
<keyword evidence="1" id="KW-1133">Transmembrane helix</keyword>
<evidence type="ECO:0000313" key="2">
    <source>
        <dbReference type="EMBL" id="KAK2174302.1"/>
    </source>
</evidence>
<keyword evidence="3" id="KW-1185">Reference proteome</keyword>
<protein>
    <submittedName>
        <fullName evidence="2">Uncharacterized protein</fullName>
    </submittedName>
</protein>
<name>A0AAD9KN87_RIDPI</name>
<keyword evidence="1" id="KW-0812">Transmembrane</keyword>
<feature type="transmembrane region" description="Helical" evidence="1">
    <location>
        <begin position="14"/>
        <end position="34"/>
    </location>
</feature>
<sequence>MMLHWHCRLLAETFHFLITMSNVFIITFVTRYWLYKKK</sequence>
<dbReference type="Proteomes" id="UP001209878">
    <property type="component" value="Unassembled WGS sequence"/>
</dbReference>
<gene>
    <name evidence="2" type="ORF">NP493_812g02003</name>
</gene>
<organism evidence="2 3">
    <name type="scientific">Ridgeia piscesae</name>
    <name type="common">Tubeworm</name>
    <dbReference type="NCBI Taxonomy" id="27915"/>
    <lineage>
        <taxon>Eukaryota</taxon>
        <taxon>Metazoa</taxon>
        <taxon>Spiralia</taxon>
        <taxon>Lophotrochozoa</taxon>
        <taxon>Annelida</taxon>
        <taxon>Polychaeta</taxon>
        <taxon>Sedentaria</taxon>
        <taxon>Canalipalpata</taxon>
        <taxon>Sabellida</taxon>
        <taxon>Siboglinidae</taxon>
        <taxon>Ridgeia</taxon>
    </lineage>
</organism>
<keyword evidence="1" id="KW-0472">Membrane</keyword>